<dbReference type="OrthoDB" id="162638at2759"/>
<accession>A0A1E3QY81</accession>
<proteinExistence type="inferred from homology"/>
<dbReference type="Proteomes" id="UP000094336">
    <property type="component" value="Unassembled WGS sequence"/>
</dbReference>
<reference evidence="5" key="1">
    <citation type="submission" date="2016-05" db="EMBL/GenBank/DDBJ databases">
        <title>Comparative genomics of biotechnologically important yeasts.</title>
        <authorList>
            <consortium name="DOE Joint Genome Institute"/>
            <person name="Riley R."/>
            <person name="Haridas S."/>
            <person name="Wolfe K.H."/>
            <person name="Lopes M.R."/>
            <person name="Hittinger C.T."/>
            <person name="Goker M."/>
            <person name="Salamov A."/>
            <person name="Wisecaver J."/>
            <person name="Long T.M."/>
            <person name="Aerts A.L."/>
            <person name="Barry K."/>
            <person name="Choi C."/>
            <person name="Clum A."/>
            <person name="Coughlan A.Y."/>
            <person name="Deshpande S."/>
            <person name="Douglass A.P."/>
            <person name="Hanson S.J."/>
            <person name="Klenk H.-P."/>
            <person name="Labutti K."/>
            <person name="Lapidus A."/>
            <person name="Lindquist E."/>
            <person name="Lipzen A."/>
            <person name="Meier-Kolthoff J.P."/>
            <person name="Ohm R.A."/>
            <person name="Otillar R.P."/>
            <person name="Pangilinan J."/>
            <person name="Peng Y."/>
            <person name="Rokas A."/>
            <person name="Rosa C.A."/>
            <person name="Scheuner C."/>
            <person name="Sibirny A.A."/>
            <person name="Slot J.C."/>
            <person name="Stielow J.B."/>
            <person name="Sun H."/>
            <person name="Kurtzman C.P."/>
            <person name="Blackwell M."/>
            <person name="Grigoriev I.V."/>
            <person name="Jeffries T.W."/>
        </authorList>
    </citation>
    <scope>NUCLEOTIDE SEQUENCE [LARGE SCALE GENOMIC DNA]</scope>
    <source>
        <strain evidence="5">NRRL Y-12698</strain>
    </source>
</reference>
<dbReference type="InterPro" id="IPR037229">
    <property type="entry name" value="Ribosomal_bL35_sf"/>
</dbReference>
<dbReference type="GO" id="GO:0003735">
    <property type="term" value="F:structural constituent of ribosome"/>
    <property type="evidence" value="ECO:0007669"/>
    <property type="project" value="InterPro"/>
</dbReference>
<keyword evidence="3" id="KW-0687">Ribonucleoprotein</keyword>
<evidence type="ECO:0000313" key="5">
    <source>
        <dbReference type="Proteomes" id="UP000094336"/>
    </source>
</evidence>
<dbReference type="GeneID" id="30145362"/>
<keyword evidence="2" id="KW-0689">Ribosomal protein</keyword>
<dbReference type="InterPro" id="IPR018265">
    <property type="entry name" value="Ribosomal_bL35_CS"/>
</dbReference>
<dbReference type="STRING" id="984486.A0A1E3QY81"/>
<evidence type="ECO:0008006" key="6">
    <source>
        <dbReference type="Google" id="ProtNLM"/>
    </source>
</evidence>
<dbReference type="Pfam" id="PF01632">
    <property type="entry name" value="Ribosomal_L35p"/>
    <property type="match status" value="1"/>
</dbReference>
<dbReference type="EMBL" id="KV454426">
    <property type="protein sequence ID" value="ODQ82639.1"/>
    <property type="molecule type" value="Genomic_DNA"/>
</dbReference>
<dbReference type="SUPFAM" id="SSF143034">
    <property type="entry name" value="L35p-like"/>
    <property type="match status" value="1"/>
</dbReference>
<evidence type="ECO:0000256" key="3">
    <source>
        <dbReference type="ARBA" id="ARBA00023274"/>
    </source>
</evidence>
<dbReference type="GO" id="GO:0005840">
    <property type="term" value="C:ribosome"/>
    <property type="evidence" value="ECO:0007669"/>
    <property type="project" value="UniProtKB-KW"/>
</dbReference>
<gene>
    <name evidence="4" type="ORF">BABINDRAFT_159184</name>
</gene>
<dbReference type="InterPro" id="IPR021137">
    <property type="entry name" value="Ribosomal_bL35-like"/>
</dbReference>
<keyword evidence="5" id="KW-1185">Reference proteome</keyword>
<evidence type="ECO:0000256" key="1">
    <source>
        <dbReference type="ARBA" id="ARBA00006598"/>
    </source>
</evidence>
<dbReference type="RefSeq" id="XP_018987967.1">
    <property type="nucleotide sequence ID" value="XM_019127509.1"/>
</dbReference>
<dbReference type="GO" id="GO:1990904">
    <property type="term" value="C:ribonucleoprotein complex"/>
    <property type="evidence" value="ECO:0007669"/>
    <property type="project" value="UniProtKB-KW"/>
</dbReference>
<dbReference type="GO" id="GO:0006412">
    <property type="term" value="P:translation"/>
    <property type="evidence" value="ECO:0007669"/>
    <property type="project" value="InterPro"/>
</dbReference>
<organism evidence="4 5">
    <name type="scientific">Babjeviella inositovora NRRL Y-12698</name>
    <dbReference type="NCBI Taxonomy" id="984486"/>
    <lineage>
        <taxon>Eukaryota</taxon>
        <taxon>Fungi</taxon>
        <taxon>Dikarya</taxon>
        <taxon>Ascomycota</taxon>
        <taxon>Saccharomycotina</taxon>
        <taxon>Pichiomycetes</taxon>
        <taxon>Serinales incertae sedis</taxon>
        <taxon>Babjeviella</taxon>
    </lineage>
</organism>
<dbReference type="PROSITE" id="PS00936">
    <property type="entry name" value="RIBOSOMAL_L35"/>
    <property type="match status" value="1"/>
</dbReference>
<name>A0A1E3QY81_9ASCO</name>
<comment type="similarity">
    <text evidence="1">Belongs to the bacterial ribosomal protein bL35 family.</text>
</comment>
<evidence type="ECO:0000313" key="4">
    <source>
        <dbReference type="EMBL" id="ODQ82639.1"/>
    </source>
</evidence>
<protein>
    <recommendedName>
        <fullName evidence="6">50S ribosomal protein L35</fullName>
    </recommendedName>
</protein>
<sequence>MAFGRTSTLLQQTYNTTFVRTKMKTNHSAAKRFRKTADGYKRGKSCRSHGNIGWSMRLLNQKTGVVHVDKKGRNHRKLRKLLPYW</sequence>
<dbReference type="Gene3D" id="4.10.410.60">
    <property type="match status" value="1"/>
</dbReference>
<evidence type="ECO:0000256" key="2">
    <source>
        <dbReference type="ARBA" id="ARBA00022980"/>
    </source>
</evidence>
<dbReference type="AlphaFoldDB" id="A0A1E3QY81"/>